<protein>
    <recommendedName>
        <fullName evidence="4">Lipoprotein</fullName>
    </recommendedName>
</protein>
<name>A0AAW3GJN0_STRSZ</name>
<accession>A0AAW3GJN0</accession>
<dbReference type="PROSITE" id="PS51257">
    <property type="entry name" value="PROKAR_LIPOPROTEIN"/>
    <property type="match status" value="1"/>
</dbReference>
<dbReference type="Proteomes" id="UP000032278">
    <property type="component" value="Unassembled WGS sequence"/>
</dbReference>
<dbReference type="AlphaFoldDB" id="A0AAW3GJN0"/>
<sequence>MKKKILAVLLCSILTGTILSCVNTVKAESSYSRMQFGNEMNLSMAQLEKVFEVIDKMPEDMLLSNDINSISDYLLKNGIELKAKTKYDWKSIYNIWRVGNCKMYWSYSMGCRLNSFCGSKVIENKEIYKDYWRNWKSSYNGNGIFQNRSYTA</sequence>
<organism evidence="2 3">
    <name type="scientific">Streptococcus equi subsp. zooepidemicus Sz4is</name>
    <dbReference type="NCBI Taxonomy" id="1381082"/>
    <lineage>
        <taxon>Bacteria</taxon>
        <taxon>Bacillati</taxon>
        <taxon>Bacillota</taxon>
        <taxon>Bacilli</taxon>
        <taxon>Lactobacillales</taxon>
        <taxon>Streptococcaceae</taxon>
        <taxon>Streptococcus</taxon>
    </lineage>
</organism>
<comment type="caution">
    <text evidence="2">The sequence shown here is derived from an EMBL/GenBank/DDBJ whole genome shotgun (WGS) entry which is preliminary data.</text>
</comment>
<evidence type="ECO:0000256" key="1">
    <source>
        <dbReference type="SAM" id="SignalP"/>
    </source>
</evidence>
<feature type="signal peptide" evidence="1">
    <location>
        <begin position="1"/>
        <end position="27"/>
    </location>
</feature>
<gene>
    <name evidence="2" type="ORF">AT55_01544</name>
</gene>
<evidence type="ECO:0000313" key="2">
    <source>
        <dbReference type="EMBL" id="KIS15511.1"/>
    </source>
</evidence>
<reference evidence="2 3" key="1">
    <citation type="submission" date="2013-11" db="EMBL/GenBank/DDBJ databases">
        <authorList>
            <person name="da Piedade I."/>
            <person name="Tang M.H.E."/>
            <person name="Bojesen A.M."/>
        </authorList>
    </citation>
    <scope>NUCLEOTIDE SEQUENCE [LARGE SCALE GENOMIC DNA]</scope>
    <source>
        <strain evidence="2 3">Sz4is</strain>
    </source>
</reference>
<proteinExistence type="predicted"/>
<dbReference type="EMBL" id="JAUE01000078">
    <property type="protein sequence ID" value="KIS15511.1"/>
    <property type="molecule type" value="Genomic_DNA"/>
</dbReference>
<feature type="chain" id="PRO_5043677409" description="Lipoprotein" evidence="1">
    <location>
        <begin position="28"/>
        <end position="152"/>
    </location>
</feature>
<keyword evidence="1" id="KW-0732">Signal</keyword>
<evidence type="ECO:0000313" key="3">
    <source>
        <dbReference type="Proteomes" id="UP000032278"/>
    </source>
</evidence>
<evidence type="ECO:0008006" key="4">
    <source>
        <dbReference type="Google" id="ProtNLM"/>
    </source>
</evidence>